<dbReference type="RefSeq" id="WP_192534253.1">
    <property type="nucleotide sequence ID" value="NZ_JACZHT010000004.1"/>
</dbReference>
<name>A0A8J6YZ58_9PROT</name>
<dbReference type="EMBL" id="JACZHT010000004">
    <property type="protein sequence ID" value="MBE1237238.1"/>
    <property type="molecule type" value="Genomic_DNA"/>
</dbReference>
<dbReference type="AlphaFoldDB" id="A0A8J6YZ58"/>
<dbReference type="Gene3D" id="3.40.50.620">
    <property type="entry name" value="HUPs"/>
    <property type="match status" value="1"/>
</dbReference>
<feature type="region of interest" description="Disordered" evidence="1">
    <location>
        <begin position="1"/>
        <end position="20"/>
    </location>
</feature>
<dbReference type="SUPFAM" id="SSF52402">
    <property type="entry name" value="Adenine nucleotide alpha hydrolases-like"/>
    <property type="match status" value="1"/>
</dbReference>
<feature type="compositionally biased region" description="Polar residues" evidence="1">
    <location>
        <begin position="1"/>
        <end position="12"/>
    </location>
</feature>
<sequence>MTSTDNRPTSPGDTPAPDCARCGPSPRTFLVLVDDSEEMHAALAYACLRARIADGQVALLRVIEPPAIQSFAFIRKAFERETLEEAGQLLQRMAGEVNRRSGHIPVLYVREGDTAEELVSLIRDEPAISVLVLAVGTGKRGPGPLVSAISQGLSTRLGVPVTLVPGTLSDEDIERMG</sequence>
<feature type="domain" description="UspA" evidence="2">
    <location>
        <begin position="27"/>
        <end position="165"/>
    </location>
</feature>
<reference evidence="3" key="1">
    <citation type="submission" date="2020-10" db="EMBL/GenBank/DDBJ databases">
        <title>Genome sequence of the unusual species of purple photosynthetic bacteria, Phaeovibrio sulfidiphilus DSM 23193, type strain.</title>
        <authorList>
            <person name="Kyndt J.A."/>
            <person name="Meyer T.E."/>
        </authorList>
    </citation>
    <scope>NUCLEOTIDE SEQUENCE</scope>
    <source>
        <strain evidence="3">DSM 23193</strain>
    </source>
</reference>
<comment type="caution">
    <text evidence="3">The sequence shown here is derived from an EMBL/GenBank/DDBJ whole genome shotgun (WGS) entry which is preliminary data.</text>
</comment>
<protein>
    <submittedName>
        <fullName evidence="3">Universal stress protein</fullName>
    </submittedName>
</protein>
<dbReference type="Pfam" id="PF00582">
    <property type="entry name" value="Usp"/>
    <property type="match status" value="1"/>
</dbReference>
<dbReference type="InterPro" id="IPR014729">
    <property type="entry name" value="Rossmann-like_a/b/a_fold"/>
</dbReference>
<keyword evidence="4" id="KW-1185">Reference proteome</keyword>
<dbReference type="CDD" id="cd00293">
    <property type="entry name" value="USP-like"/>
    <property type="match status" value="1"/>
</dbReference>
<proteinExistence type="predicted"/>
<evidence type="ECO:0000256" key="1">
    <source>
        <dbReference type="SAM" id="MobiDB-lite"/>
    </source>
</evidence>
<accession>A0A8J6YZ58</accession>
<gene>
    <name evidence="3" type="ORF">IHV25_06210</name>
</gene>
<evidence type="ECO:0000313" key="3">
    <source>
        <dbReference type="EMBL" id="MBE1237238.1"/>
    </source>
</evidence>
<evidence type="ECO:0000259" key="2">
    <source>
        <dbReference type="Pfam" id="PF00582"/>
    </source>
</evidence>
<evidence type="ECO:0000313" key="4">
    <source>
        <dbReference type="Proteomes" id="UP000631034"/>
    </source>
</evidence>
<dbReference type="Proteomes" id="UP000631034">
    <property type="component" value="Unassembled WGS sequence"/>
</dbReference>
<dbReference type="InterPro" id="IPR006016">
    <property type="entry name" value="UspA"/>
</dbReference>
<organism evidence="3 4">
    <name type="scientific">Phaeovibrio sulfidiphilus</name>
    <dbReference type="NCBI Taxonomy" id="1220600"/>
    <lineage>
        <taxon>Bacteria</taxon>
        <taxon>Pseudomonadati</taxon>
        <taxon>Pseudomonadota</taxon>
        <taxon>Alphaproteobacteria</taxon>
        <taxon>Rhodospirillales</taxon>
        <taxon>Rhodospirillaceae</taxon>
        <taxon>Phaeovibrio</taxon>
    </lineage>
</organism>